<dbReference type="PANTHER" id="PTHR23234:SF10">
    <property type="entry name" value="RIKEN CDNA 6720489N17 GENE-RELATED"/>
    <property type="match status" value="1"/>
</dbReference>
<dbReference type="PROSITE" id="PS00028">
    <property type="entry name" value="ZINC_FINGER_C2H2_1"/>
    <property type="match status" value="9"/>
</dbReference>
<feature type="compositionally biased region" description="Acidic residues" evidence="5">
    <location>
        <begin position="216"/>
        <end position="230"/>
    </location>
</feature>
<dbReference type="InterPro" id="IPR013087">
    <property type="entry name" value="Znf_C2H2_type"/>
</dbReference>
<dbReference type="InterPro" id="IPR036236">
    <property type="entry name" value="Znf_C2H2_sf"/>
</dbReference>
<accession>A0ABR1AFB2</accession>
<dbReference type="Proteomes" id="UP001359485">
    <property type="component" value="Unassembled WGS sequence"/>
</dbReference>
<feature type="domain" description="C2H2-type" evidence="6">
    <location>
        <begin position="480"/>
        <end position="507"/>
    </location>
</feature>
<feature type="region of interest" description="Disordered" evidence="5">
    <location>
        <begin position="121"/>
        <end position="146"/>
    </location>
</feature>
<dbReference type="PANTHER" id="PTHR23234">
    <property type="entry name" value="ZNF44 PROTEIN"/>
    <property type="match status" value="1"/>
</dbReference>
<dbReference type="Gene3D" id="3.40.1800.20">
    <property type="match status" value="1"/>
</dbReference>
<sequence>MTQVQANSCRLCACESFDSLVPIFDNTGPLNFAEKIKSYLHIEVKRAENDDNQLKMCNMCCDKIISWNEYAKHVRRVQEMFTSNYNSAKTKKTMKTTSKENSVLRVSDTFNNTSHIINNTAEKQKRKGKVKYKAGKKRKKKKVMWEERNESDFSDDDNIPLANHLDSSAEALKYRLNTNIAKVIKLKIKPITEGPVEDSEKVLNECTAQLPIVKNEDDENNDNDLDDDDNNSNNESSVKSGELQPMFTWQCLECKTPLKNWNALVKHCRETHNRTASVQCVCGKYLQSRASITKHRMKHTTGYEYKCQFENCNKTFHRQQLLDVHSLSHMPKELQPWMCCKCSRRFHTESLLKQHEKVHLPKEEKLIHPCEVCQKKFCSKSAVSAHIKAVHFGERPFVCDQCGHSFTSKGILHEHLTIHSDVYNFHCKDCNKRFKTKYRLKIHMDTHVETRYECPICGLSLNTRRTLRMHLLVHKDDKAFQCTTCGKAFKRSKDLKNHYNLHTGRRPYTCPFCQRTFANGSNCRSHKRRMHPEELKMYEAALAAGQEPIILQVSRTESEGTTNTSEPHPNEDESNESDTSDYVGRKCDVPKYSDDEVKQENTKTGNENSLDAPLNLQGGSNKTTPEGDADCNSRKPNHSVNDLNGDETIVANLTQISFSNQPQNLQYSMHNIYTIQSTGIPAFPGNTLFRQ</sequence>
<evidence type="ECO:0000259" key="7">
    <source>
        <dbReference type="PROSITE" id="PS51915"/>
    </source>
</evidence>
<proteinExistence type="predicted"/>
<feature type="region of interest" description="Disordered" evidence="5">
    <location>
        <begin position="556"/>
        <end position="644"/>
    </location>
</feature>
<keyword evidence="1 4" id="KW-0479">Metal-binding</keyword>
<dbReference type="Pfam" id="PF00096">
    <property type="entry name" value="zf-C2H2"/>
    <property type="match status" value="3"/>
</dbReference>
<feature type="domain" description="C2H2-type" evidence="6">
    <location>
        <begin position="368"/>
        <end position="396"/>
    </location>
</feature>
<evidence type="ECO:0000256" key="3">
    <source>
        <dbReference type="PROSITE-ProRule" id="PRU00042"/>
    </source>
</evidence>
<organism evidence="8 9">
    <name type="scientific">Polyplax serrata</name>
    <name type="common">Common mouse louse</name>
    <dbReference type="NCBI Taxonomy" id="468196"/>
    <lineage>
        <taxon>Eukaryota</taxon>
        <taxon>Metazoa</taxon>
        <taxon>Ecdysozoa</taxon>
        <taxon>Arthropoda</taxon>
        <taxon>Hexapoda</taxon>
        <taxon>Insecta</taxon>
        <taxon>Pterygota</taxon>
        <taxon>Neoptera</taxon>
        <taxon>Paraneoptera</taxon>
        <taxon>Psocodea</taxon>
        <taxon>Troctomorpha</taxon>
        <taxon>Phthiraptera</taxon>
        <taxon>Anoplura</taxon>
        <taxon>Polyplacidae</taxon>
        <taxon>Polyplax</taxon>
    </lineage>
</organism>
<dbReference type="InterPro" id="IPR012934">
    <property type="entry name" value="Znf_AD"/>
</dbReference>
<feature type="domain" description="C2H2-type" evidence="6">
    <location>
        <begin position="397"/>
        <end position="420"/>
    </location>
</feature>
<keyword evidence="4" id="KW-0862">Zinc</keyword>
<evidence type="ECO:0000313" key="8">
    <source>
        <dbReference type="EMBL" id="KAK6618016.1"/>
    </source>
</evidence>
<dbReference type="SMART" id="SM00355">
    <property type="entry name" value="ZnF_C2H2"/>
    <property type="match status" value="10"/>
</dbReference>
<comment type="caution">
    <text evidence="8">The sequence shown here is derived from an EMBL/GenBank/DDBJ whole genome shotgun (WGS) entry which is preliminary data.</text>
</comment>
<evidence type="ECO:0000256" key="2">
    <source>
        <dbReference type="ARBA" id="ARBA00022737"/>
    </source>
</evidence>
<feature type="domain" description="C2H2-type" evidence="6">
    <location>
        <begin position="337"/>
        <end position="364"/>
    </location>
</feature>
<keyword evidence="9" id="KW-1185">Reference proteome</keyword>
<feature type="compositionally biased region" description="Basic and acidic residues" evidence="5">
    <location>
        <begin position="583"/>
        <end position="601"/>
    </location>
</feature>
<dbReference type="Gene3D" id="3.30.160.60">
    <property type="entry name" value="Classic Zinc Finger"/>
    <property type="match status" value="6"/>
</dbReference>
<dbReference type="PROSITE" id="PS50157">
    <property type="entry name" value="ZINC_FINGER_C2H2_2"/>
    <property type="match status" value="8"/>
</dbReference>
<evidence type="ECO:0000256" key="4">
    <source>
        <dbReference type="PROSITE-ProRule" id="PRU01263"/>
    </source>
</evidence>
<feature type="domain" description="ZAD" evidence="7">
    <location>
        <begin position="7"/>
        <end position="84"/>
    </location>
</feature>
<dbReference type="PROSITE" id="PS51915">
    <property type="entry name" value="ZAD"/>
    <property type="match status" value="1"/>
</dbReference>
<dbReference type="EMBL" id="JAWJWF010000050">
    <property type="protein sequence ID" value="KAK6618016.1"/>
    <property type="molecule type" value="Genomic_DNA"/>
</dbReference>
<evidence type="ECO:0000256" key="5">
    <source>
        <dbReference type="SAM" id="MobiDB-lite"/>
    </source>
</evidence>
<feature type="region of interest" description="Disordered" evidence="5">
    <location>
        <begin position="210"/>
        <end position="240"/>
    </location>
</feature>
<dbReference type="SUPFAM" id="SSF57716">
    <property type="entry name" value="Glucocorticoid receptor-like (DNA-binding domain)"/>
    <property type="match status" value="1"/>
</dbReference>
<feature type="binding site" evidence="4">
    <location>
        <position position="57"/>
    </location>
    <ligand>
        <name>Zn(2+)</name>
        <dbReference type="ChEBI" id="CHEBI:29105"/>
    </ligand>
</feature>
<keyword evidence="2" id="KW-0677">Repeat</keyword>
<feature type="binding site" evidence="4">
    <location>
        <position position="12"/>
    </location>
    <ligand>
        <name>Zn(2+)</name>
        <dbReference type="ChEBI" id="CHEBI:29105"/>
    </ligand>
</feature>
<evidence type="ECO:0000256" key="1">
    <source>
        <dbReference type="ARBA" id="ARBA00022723"/>
    </source>
</evidence>
<dbReference type="InterPro" id="IPR050758">
    <property type="entry name" value="Znf_C2H2-type"/>
</dbReference>
<feature type="binding site" evidence="4">
    <location>
        <position position="9"/>
    </location>
    <ligand>
        <name>Zn(2+)</name>
        <dbReference type="ChEBI" id="CHEBI:29105"/>
    </ligand>
</feature>
<feature type="domain" description="C2H2-type" evidence="6">
    <location>
        <begin position="508"/>
        <end position="536"/>
    </location>
</feature>
<dbReference type="SUPFAM" id="SSF57667">
    <property type="entry name" value="beta-beta-alpha zinc fingers"/>
    <property type="match status" value="5"/>
</dbReference>
<dbReference type="SMART" id="SM00868">
    <property type="entry name" value="zf-AD"/>
    <property type="match status" value="1"/>
</dbReference>
<feature type="binding site" evidence="4">
    <location>
        <position position="60"/>
    </location>
    <ligand>
        <name>Zn(2+)</name>
        <dbReference type="ChEBI" id="CHEBI:29105"/>
    </ligand>
</feature>
<reference evidence="8 9" key="1">
    <citation type="submission" date="2023-09" db="EMBL/GenBank/DDBJ databases">
        <title>Genomes of two closely related lineages of the louse Polyplax serrata with different host specificities.</title>
        <authorList>
            <person name="Martinu J."/>
            <person name="Tarabai H."/>
            <person name="Stefka J."/>
            <person name="Hypsa V."/>
        </authorList>
    </citation>
    <scope>NUCLEOTIDE SEQUENCE [LARGE SCALE GENOMIC DNA]</scope>
    <source>
        <strain evidence="8">98ZLc_SE</strain>
    </source>
</reference>
<feature type="domain" description="C2H2-type" evidence="6">
    <location>
        <begin position="425"/>
        <end position="452"/>
    </location>
</feature>
<keyword evidence="3" id="KW-0863">Zinc-finger</keyword>
<feature type="domain" description="C2H2-type" evidence="6">
    <location>
        <begin position="452"/>
        <end position="479"/>
    </location>
</feature>
<gene>
    <name evidence="8" type="ORF">RUM44_002458</name>
</gene>
<name>A0ABR1AFB2_POLSC</name>
<feature type="domain" description="C2H2-type" evidence="6">
    <location>
        <begin position="305"/>
        <end position="334"/>
    </location>
</feature>
<feature type="compositionally biased region" description="Basic residues" evidence="5">
    <location>
        <begin position="124"/>
        <end position="142"/>
    </location>
</feature>
<evidence type="ECO:0000259" key="6">
    <source>
        <dbReference type="PROSITE" id="PS50157"/>
    </source>
</evidence>
<feature type="compositionally biased region" description="Polar residues" evidence="5">
    <location>
        <begin position="556"/>
        <end position="567"/>
    </location>
</feature>
<dbReference type="Pfam" id="PF07776">
    <property type="entry name" value="zf-AD"/>
    <property type="match status" value="1"/>
</dbReference>
<protein>
    <submittedName>
        <fullName evidence="8">Uncharacterized protein</fullName>
    </submittedName>
</protein>
<evidence type="ECO:0000313" key="9">
    <source>
        <dbReference type="Proteomes" id="UP001359485"/>
    </source>
</evidence>